<keyword evidence="1" id="KW-0472">Membrane</keyword>
<reference evidence="2" key="1">
    <citation type="journal article" date="2023" name="G3 (Bethesda)">
        <title>Whole genome assemblies of Zophobas morio and Tenebrio molitor.</title>
        <authorList>
            <person name="Kaur S."/>
            <person name="Stinson S.A."/>
            <person name="diCenzo G.C."/>
        </authorList>
    </citation>
    <scope>NUCLEOTIDE SEQUENCE</scope>
    <source>
        <strain evidence="2">QUZm001</strain>
    </source>
</reference>
<keyword evidence="1" id="KW-0812">Transmembrane</keyword>
<evidence type="ECO:0000313" key="3">
    <source>
        <dbReference type="Proteomes" id="UP001168821"/>
    </source>
</evidence>
<keyword evidence="3" id="KW-1185">Reference proteome</keyword>
<sequence>MTRRHVYHLFKELLKVALVMFVIAGIVYNASLCVLLSPRIKRQHLAHPIIKQNNAPTPRPIFIAGHAVDTVRHTLVVETKMQIFRANERSIFQKLRVRVFLGGFFEALINIPGLFIPRRLFSD</sequence>
<proteinExistence type="predicted"/>
<gene>
    <name evidence="2" type="ORF">Zmor_008465</name>
</gene>
<evidence type="ECO:0000256" key="1">
    <source>
        <dbReference type="SAM" id="Phobius"/>
    </source>
</evidence>
<dbReference type="EMBL" id="JALNTZ010000002">
    <property type="protein sequence ID" value="KAJ3664283.1"/>
    <property type="molecule type" value="Genomic_DNA"/>
</dbReference>
<feature type="transmembrane region" description="Helical" evidence="1">
    <location>
        <begin position="95"/>
        <end position="116"/>
    </location>
</feature>
<dbReference type="AlphaFoldDB" id="A0AA38MQT1"/>
<evidence type="ECO:0000313" key="2">
    <source>
        <dbReference type="EMBL" id="KAJ3664283.1"/>
    </source>
</evidence>
<protein>
    <submittedName>
        <fullName evidence="2">Uncharacterized protein</fullName>
    </submittedName>
</protein>
<keyword evidence="1" id="KW-1133">Transmembrane helix</keyword>
<organism evidence="2 3">
    <name type="scientific">Zophobas morio</name>
    <dbReference type="NCBI Taxonomy" id="2755281"/>
    <lineage>
        <taxon>Eukaryota</taxon>
        <taxon>Metazoa</taxon>
        <taxon>Ecdysozoa</taxon>
        <taxon>Arthropoda</taxon>
        <taxon>Hexapoda</taxon>
        <taxon>Insecta</taxon>
        <taxon>Pterygota</taxon>
        <taxon>Neoptera</taxon>
        <taxon>Endopterygota</taxon>
        <taxon>Coleoptera</taxon>
        <taxon>Polyphaga</taxon>
        <taxon>Cucujiformia</taxon>
        <taxon>Tenebrionidae</taxon>
        <taxon>Zophobas</taxon>
    </lineage>
</organism>
<dbReference type="Proteomes" id="UP001168821">
    <property type="component" value="Unassembled WGS sequence"/>
</dbReference>
<name>A0AA38MQT1_9CUCU</name>
<comment type="caution">
    <text evidence="2">The sequence shown here is derived from an EMBL/GenBank/DDBJ whole genome shotgun (WGS) entry which is preliminary data.</text>
</comment>
<accession>A0AA38MQT1</accession>
<feature type="transmembrane region" description="Helical" evidence="1">
    <location>
        <begin position="16"/>
        <end position="36"/>
    </location>
</feature>